<dbReference type="Pfam" id="PF04707">
    <property type="entry name" value="PRELI"/>
    <property type="match status" value="1"/>
</dbReference>
<dbReference type="GO" id="GO:0005737">
    <property type="term" value="C:cytoplasm"/>
    <property type="evidence" value="ECO:0007669"/>
    <property type="project" value="TreeGrafter"/>
</dbReference>
<dbReference type="InterPro" id="IPR009038">
    <property type="entry name" value="GOLD_dom"/>
</dbReference>
<dbReference type="PROSITE" id="PS50866">
    <property type="entry name" value="GOLD"/>
    <property type="match status" value="1"/>
</dbReference>
<dbReference type="InterPro" id="IPR001251">
    <property type="entry name" value="CRAL-TRIO_dom"/>
</dbReference>
<proteinExistence type="predicted"/>
<dbReference type="SUPFAM" id="SSF46938">
    <property type="entry name" value="CRAL/TRIO N-terminal domain"/>
    <property type="match status" value="1"/>
</dbReference>
<dbReference type="Gene3D" id="3.40.525.10">
    <property type="entry name" value="CRAL-TRIO lipid binding domain"/>
    <property type="match status" value="1"/>
</dbReference>
<dbReference type="PRINTS" id="PR00180">
    <property type="entry name" value="CRETINALDHBP"/>
</dbReference>
<dbReference type="OMA" id="AEWTCFD"/>
<dbReference type="PANTHER" id="PTHR23324">
    <property type="entry name" value="SEC14 RELATED PROTEIN"/>
    <property type="match status" value="1"/>
</dbReference>
<dbReference type="InterPro" id="IPR036598">
    <property type="entry name" value="GOLD_dom_sf"/>
</dbReference>
<accession>K9LK39</accession>
<dbReference type="PROSITE" id="PS50904">
    <property type="entry name" value="PRELI_MSF1"/>
    <property type="match status" value="1"/>
</dbReference>
<dbReference type="Pfam" id="PF00650">
    <property type="entry name" value="CRAL_TRIO"/>
    <property type="match status" value="1"/>
</dbReference>
<dbReference type="PANTHER" id="PTHR23324:SF66">
    <property type="entry name" value="PROTEIN REAL-TIME"/>
    <property type="match status" value="1"/>
</dbReference>
<dbReference type="SUPFAM" id="SSF101576">
    <property type="entry name" value="Supernatant protein factor (SPF), C-terminal domain"/>
    <property type="match status" value="1"/>
</dbReference>
<feature type="domain" description="GOLD" evidence="3">
    <location>
        <begin position="474"/>
        <end position="624"/>
    </location>
</feature>
<dbReference type="SMART" id="SM01100">
    <property type="entry name" value="CRAL_TRIO_N"/>
    <property type="match status" value="1"/>
</dbReference>
<evidence type="ECO:0000259" key="3">
    <source>
        <dbReference type="PROSITE" id="PS50866"/>
    </source>
</evidence>
<feature type="compositionally biased region" description="Acidic residues" evidence="1">
    <location>
        <begin position="187"/>
        <end position="198"/>
    </location>
</feature>
<feature type="region of interest" description="Disordered" evidence="1">
    <location>
        <begin position="177"/>
        <end position="198"/>
    </location>
</feature>
<dbReference type="InterPro" id="IPR006797">
    <property type="entry name" value="PRELI/MSF1_dom"/>
</dbReference>
<gene>
    <name evidence="5" type="primary">ML167044a</name>
</gene>
<feature type="domain" description="PRELI/MSF1" evidence="4">
    <location>
        <begin position="3"/>
        <end position="175"/>
    </location>
</feature>
<dbReference type="InterPro" id="IPR036273">
    <property type="entry name" value="CRAL/TRIO_N_dom_sf"/>
</dbReference>
<evidence type="ECO:0000313" key="5">
    <source>
        <dbReference type="EMBL" id="AFK83797.1"/>
    </source>
</evidence>
<reference evidence="5" key="1">
    <citation type="journal article" date="2012" name="BMC Biol.">
        <title>Genomic organization, evolution, and expression of photoprotein and opsin genes in Mnemiopsis leidyi: a new view of ctenophore photocytes.</title>
        <authorList>
            <person name="Schnitzler C.E."/>
            <person name="Pang K."/>
            <person name="Powers M.L."/>
            <person name="Reitzel A.M."/>
            <person name="Ryan J.F."/>
            <person name="Simmons D."/>
            <person name="Tada T."/>
            <person name="Park M."/>
            <person name="Gupta J."/>
            <person name="Brooks S.Y."/>
            <person name="Blakesley R.W."/>
            <person name="Yokoyama S."/>
            <person name="Haddock S.H."/>
            <person name="Martindale M.Q."/>
            <person name="Baxevanis A.D."/>
        </authorList>
    </citation>
    <scope>NUCLEOTIDE SEQUENCE</scope>
</reference>
<dbReference type="CDD" id="cd00170">
    <property type="entry name" value="SEC14"/>
    <property type="match status" value="1"/>
</dbReference>
<dbReference type="SUPFAM" id="SSF52087">
    <property type="entry name" value="CRAL/TRIO domain"/>
    <property type="match status" value="1"/>
</dbReference>
<dbReference type="AlphaFoldDB" id="K9LK39"/>
<organism evidence="5">
    <name type="scientific">Mnemiopsis leidyi</name>
    <name type="common">Sea walnut</name>
    <name type="synonym">Warty comb jellyfish</name>
    <dbReference type="NCBI Taxonomy" id="27923"/>
    <lineage>
        <taxon>Eukaryota</taxon>
        <taxon>Metazoa</taxon>
        <taxon>Ctenophora</taxon>
        <taxon>Tentaculata</taxon>
        <taxon>Lobata</taxon>
        <taxon>Bolinopsidae</taxon>
        <taxon>Mnemiopsis</taxon>
    </lineage>
</organism>
<dbReference type="InterPro" id="IPR011074">
    <property type="entry name" value="CRAL/TRIO_N_dom"/>
</dbReference>
<name>K9LK39_MNELE</name>
<evidence type="ECO:0000259" key="4">
    <source>
        <dbReference type="PROSITE" id="PS50904"/>
    </source>
</evidence>
<dbReference type="Pfam" id="PF03765">
    <property type="entry name" value="CRAL_TRIO_N"/>
    <property type="match status" value="1"/>
</dbReference>
<evidence type="ECO:0000259" key="2">
    <source>
        <dbReference type="PROSITE" id="PS50191"/>
    </source>
</evidence>
<sequence length="665" mass="75830">MPQEYQLPDRVYKYPFELIMLAYERRFPTCAMIPAFLGSETIYEHKSKDGAVHVIERRCKIDVEAPYLLKKVCGADYVYFNQRNSLNLRNRTLNIVATNETFNNRVKIKEECSYKPHPDNEEWTIFTQRATLNIINFFGIEAQVEKLGIKAYHKNIKKGKEIIMFYINELKTEGVDTAPRWTQPDNVESESDSECDSFASADDDSRLEDVGDDYKLDSDYINTHLGELNPMEECSIIQLAKRMKQTFDKIPDERVLLRFLRARNFDIEKTREMLIKSMAWRKQFNIDAHLDIWSPPPIIEKYLPGGWHRNDKDGRPVYILRLGHLDIKGMLRAVGEDALLRYALYICEQGIQKTNATAQISSWTLLIDLEGLNLRHLWAPARIAMRRFTEVMEQNYPETLGVVLIVQAPRLFPLAWTLVKSFINENTRRKCLVYGGNDYLEDDGIHSYIHREDIPDFLGGPCPCKIECNGLVPREAYTRSTEDVLEKEAGLQSLYKNCTLKKGEIHEVQVEADIDGVITWDFDCVLGELQFSVSHRTFSQPQCNSSLAGLVEMAGITYSTTPSPTDSYTDKIVEDSTVCSYLEGDSVQGSYYVSKPGTYVLSWSNATPPANLSTKSTFLYSIEMIEPKDYAGSVSSLTSSFSNLSSAGSSWNSSSVASWNSMVSR</sequence>
<feature type="region of interest" description="Disordered" evidence="1">
    <location>
        <begin position="645"/>
        <end position="665"/>
    </location>
</feature>
<dbReference type="EMBL" id="JQ724655">
    <property type="protein sequence ID" value="AFK83797.1"/>
    <property type="molecule type" value="Genomic_DNA"/>
</dbReference>
<dbReference type="SMART" id="SM00516">
    <property type="entry name" value="SEC14"/>
    <property type="match status" value="1"/>
</dbReference>
<protein>
    <submittedName>
        <fullName evidence="5">Retinal-b protein</fullName>
    </submittedName>
</protein>
<evidence type="ECO:0000256" key="1">
    <source>
        <dbReference type="SAM" id="MobiDB-lite"/>
    </source>
</evidence>
<feature type="domain" description="CRAL-TRIO" evidence="2">
    <location>
        <begin position="295"/>
        <end position="466"/>
    </location>
</feature>
<dbReference type="HOGENOM" id="CLU_023840_0_0_1"/>
<dbReference type="InterPro" id="IPR036865">
    <property type="entry name" value="CRAL-TRIO_dom_sf"/>
</dbReference>
<dbReference type="InterPro" id="IPR051064">
    <property type="entry name" value="SEC14/CRAL-TRIO_domain"/>
</dbReference>
<dbReference type="PROSITE" id="PS50191">
    <property type="entry name" value="CRAL_TRIO"/>
    <property type="match status" value="1"/>
</dbReference>
<dbReference type="Gene3D" id="2.60.120.680">
    <property type="entry name" value="GOLD domain"/>
    <property type="match status" value="1"/>
</dbReference>